<gene>
    <name evidence="1" type="ORF">ACCO45_001526</name>
</gene>
<dbReference type="Proteomes" id="UP001638806">
    <property type="component" value="Unassembled WGS sequence"/>
</dbReference>
<protein>
    <submittedName>
        <fullName evidence="1">Uncharacterized protein</fullName>
    </submittedName>
</protein>
<dbReference type="EMBL" id="JBGNUJ010000002">
    <property type="protein sequence ID" value="KAL3964522.1"/>
    <property type="molecule type" value="Genomic_DNA"/>
</dbReference>
<sequence>MSWPESTEPRPPLHPPSRPWARTRDGLLSSVSVPFPPFPHLSNLDDIDGFSLDFPLKFSISLGSCAGGFPCPRVLAPFLANARVARIPAPPTILDPVPSAAGGSPATTDQIHVHGDGARERANDAVVAQRLGLQRLESHHDDVLDCGPFRPQPPLLVHLVALLLYHRRSPYIAHLQDVPPGLNALPDPPPARSPHHTHAPHRAPGGAADDGEPAPVAAASRTTRIKVWSLYLTILNAVLEMEPDEGKDAFGNQEWRALCAKVRDGDVWEEVVRNGYHGVEGDVDSDVVINLATLLLAHARDQTLNQRRLETYLASSNAPNFDLAGKLGASATASSSPGPGSRAGQRYRSPAPGTSGANTPRDLNARVKILELYTLHVLLRNNEWDYAREFISVSSVLDDERREAFLQALQSLQEEQQEQERLEREERQRQEDQLRREVEEARRQRAENEERERKRLEEERARREGREGSEVDYGIEQTPSYAAANGSRPRRNTGSNSNGNGNTGTGSRPQQPRPGRTGGKAVAAPPQTFTAQAGMILSRLRAAIIELATSLNGNPVLLTRLLAFVIGLLIMLGHKGIRQRIQRILGASWSKVKATAGMGTKVSYI</sequence>
<evidence type="ECO:0000313" key="2">
    <source>
        <dbReference type="Proteomes" id="UP001638806"/>
    </source>
</evidence>
<evidence type="ECO:0000313" key="1">
    <source>
        <dbReference type="EMBL" id="KAL3964522.1"/>
    </source>
</evidence>
<proteinExistence type="predicted"/>
<comment type="caution">
    <text evidence="1">The sequence shown here is derived from an EMBL/GenBank/DDBJ whole genome shotgun (WGS) entry which is preliminary data.</text>
</comment>
<reference evidence="1" key="1">
    <citation type="submission" date="2024-12" db="EMBL/GenBank/DDBJ databases">
        <title>Comparative genomics and development of molecular markers within Purpureocillium lilacinum and among Purpureocillium species.</title>
        <authorList>
            <person name="Yeh Z.-Y."/>
            <person name="Ni N.-T."/>
            <person name="Lo P.-H."/>
            <person name="Mushyakhwo K."/>
            <person name="Lin C.-F."/>
            <person name="Nai Y.-S."/>
        </authorList>
    </citation>
    <scope>NUCLEOTIDE SEQUENCE</scope>
    <source>
        <strain evidence="1">NCHU-NPUST-175</strain>
    </source>
</reference>
<name>A0ACC4E7C2_PURLI</name>
<keyword evidence="2" id="KW-1185">Reference proteome</keyword>
<organism evidence="1 2">
    <name type="scientific">Purpureocillium lilacinum</name>
    <name type="common">Paecilomyces lilacinus</name>
    <dbReference type="NCBI Taxonomy" id="33203"/>
    <lineage>
        <taxon>Eukaryota</taxon>
        <taxon>Fungi</taxon>
        <taxon>Dikarya</taxon>
        <taxon>Ascomycota</taxon>
        <taxon>Pezizomycotina</taxon>
        <taxon>Sordariomycetes</taxon>
        <taxon>Hypocreomycetidae</taxon>
        <taxon>Hypocreales</taxon>
        <taxon>Ophiocordycipitaceae</taxon>
        <taxon>Purpureocillium</taxon>
    </lineage>
</organism>
<accession>A0ACC4E7C2</accession>